<sequence length="159" mass="16864">MDHHGPRPGSGGEVGDDPPGGYQMPVSGVEGSEGANSVARQQGPCHAHEMSSSIADKLFDRFGETAAAVMKERPEADPVMVRDIFDEAATLLHNGLALDHLDDHDADIVISDLCVALADADVTAALLTRFYAATDHPEDLHDPAGVALAYENVLRILQL</sequence>
<keyword evidence="3" id="KW-1185">Reference proteome</keyword>
<evidence type="ECO:0000313" key="2">
    <source>
        <dbReference type="EMBL" id="GAA4726451.1"/>
    </source>
</evidence>
<feature type="region of interest" description="Disordered" evidence="1">
    <location>
        <begin position="1"/>
        <end position="50"/>
    </location>
</feature>
<name>A0ABP8YDG9_9MICO</name>
<proteinExistence type="predicted"/>
<reference evidence="3" key="1">
    <citation type="journal article" date="2019" name="Int. J. Syst. Evol. Microbiol.">
        <title>The Global Catalogue of Microorganisms (GCM) 10K type strain sequencing project: providing services to taxonomists for standard genome sequencing and annotation.</title>
        <authorList>
            <consortium name="The Broad Institute Genomics Platform"/>
            <consortium name="The Broad Institute Genome Sequencing Center for Infectious Disease"/>
            <person name="Wu L."/>
            <person name="Ma J."/>
        </authorList>
    </citation>
    <scope>NUCLEOTIDE SEQUENCE [LARGE SCALE GENOMIC DNA]</scope>
    <source>
        <strain evidence="3">JCM 18961</strain>
    </source>
</reference>
<accession>A0ABP8YDG9</accession>
<evidence type="ECO:0000313" key="3">
    <source>
        <dbReference type="Proteomes" id="UP001500556"/>
    </source>
</evidence>
<evidence type="ECO:0000256" key="1">
    <source>
        <dbReference type="SAM" id="MobiDB-lite"/>
    </source>
</evidence>
<comment type="caution">
    <text evidence="2">The sequence shown here is derived from an EMBL/GenBank/DDBJ whole genome shotgun (WGS) entry which is preliminary data.</text>
</comment>
<protein>
    <submittedName>
        <fullName evidence="2">Uncharacterized protein</fullName>
    </submittedName>
</protein>
<organism evidence="2 3">
    <name type="scientific">Pedococcus ginsenosidimutans</name>
    <dbReference type="NCBI Taxonomy" id="490570"/>
    <lineage>
        <taxon>Bacteria</taxon>
        <taxon>Bacillati</taxon>
        <taxon>Actinomycetota</taxon>
        <taxon>Actinomycetes</taxon>
        <taxon>Micrococcales</taxon>
        <taxon>Intrasporangiaceae</taxon>
        <taxon>Pedococcus</taxon>
    </lineage>
</organism>
<dbReference type="EMBL" id="BAABLO010000011">
    <property type="protein sequence ID" value="GAA4726451.1"/>
    <property type="molecule type" value="Genomic_DNA"/>
</dbReference>
<gene>
    <name evidence="2" type="ORF">GCM10025782_26010</name>
</gene>
<dbReference type="Proteomes" id="UP001500556">
    <property type="component" value="Unassembled WGS sequence"/>
</dbReference>